<accession>A0A170U9H4</accession>
<proteinExistence type="predicted"/>
<dbReference type="EMBL" id="GEMB01007740">
    <property type="protein sequence ID" value="JAR95706.1"/>
    <property type="molecule type" value="Transcribed_RNA"/>
</dbReference>
<evidence type="ECO:0000313" key="1">
    <source>
        <dbReference type="EMBL" id="JAR95706.1"/>
    </source>
</evidence>
<reference evidence="1" key="2">
    <citation type="journal article" date="2017" name="J. Med. Entomol.">
        <title>Transcriptome Analysis of the Triatoma infestans (Hemiptera: Reduviidae) Integument.</title>
        <authorList>
            <person name="Calderon-Fernandez G.M."/>
            <person name="Moriconi D.E."/>
            <person name="Dulbecco A.B."/>
            <person name="Juarez M.P."/>
        </authorList>
    </citation>
    <scope>NUCLEOTIDE SEQUENCE</scope>
    <source>
        <strain evidence="1">Int1</strain>
        <tissue evidence="1">Integument</tissue>
    </source>
</reference>
<organism evidence="1">
    <name type="scientific">Triatoma infestans</name>
    <name type="common">Assassin bug</name>
    <dbReference type="NCBI Taxonomy" id="30076"/>
    <lineage>
        <taxon>Eukaryota</taxon>
        <taxon>Metazoa</taxon>
        <taxon>Ecdysozoa</taxon>
        <taxon>Arthropoda</taxon>
        <taxon>Hexapoda</taxon>
        <taxon>Insecta</taxon>
        <taxon>Pterygota</taxon>
        <taxon>Neoptera</taxon>
        <taxon>Paraneoptera</taxon>
        <taxon>Hemiptera</taxon>
        <taxon>Heteroptera</taxon>
        <taxon>Panheteroptera</taxon>
        <taxon>Cimicomorpha</taxon>
        <taxon>Reduviidae</taxon>
        <taxon>Triatominae</taxon>
        <taxon>Triatoma</taxon>
    </lineage>
</organism>
<reference evidence="1" key="1">
    <citation type="submission" date="2016-04" db="EMBL/GenBank/DDBJ databases">
        <authorList>
            <person name="Calderon-Fernandez G.M.Sr."/>
        </authorList>
    </citation>
    <scope>NUCLEOTIDE SEQUENCE</scope>
    <source>
        <strain evidence="1">Int1</strain>
        <tissue evidence="1">Integument</tissue>
    </source>
</reference>
<name>A0A170U9H4_TRIIF</name>
<protein>
    <submittedName>
        <fullName evidence="1">Uncharacterized protein</fullName>
    </submittedName>
</protein>
<dbReference type="AlphaFoldDB" id="A0A170U9H4"/>
<sequence length="31" mass="3204">MKINVNYAPLRGVPGNAGVSGENIGPLCCRC</sequence>